<keyword evidence="5 20" id="KW-0378">Hydrolase</keyword>
<dbReference type="GO" id="GO:0046872">
    <property type="term" value="F:metal ion binding"/>
    <property type="evidence" value="ECO:0007669"/>
    <property type="project" value="UniProtKB-KW"/>
</dbReference>
<dbReference type="NCBIfam" id="TIGR01893">
    <property type="entry name" value="aa-his-dipept"/>
    <property type="match status" value="1"/>
</dbReference>
<evidence type="ECO:0000256" key="15">
    <source>
        <dbReference type="ARBA" id="ARBA00076004"/>
    </source>
</evidence>
<evidence type="ECO:0000256" key="17">
    <source>
        <dbReference type="ARBA" id="ARBA00078074"/>
    </source>
</evidence>
<dbReference type="InterPro" id="IPR002933">
    <property type="entry name" value="Peptidase_M20"/>
</dbReference>
<keyword evidence="21" id="KW-1185">Reference proteome</keyword>
<evidence type="ECO:0000256" key="6">
    <source>
        <dbReference type="ARBA" id="ARBA00022833"/>
    </source>
</evidence>
<evidence type="ECO:0000313" key="20">
    <source>
        <dbReference type="EMBL" id="EGC84378.1"/>
    </source>
</evidence>
<evidence type="ECO:0000256" key="14">
    <source>
        <dbReference type="ARBA" id="ARBA00075285"/>
    </source>
</evidence>
<comment type="caution">
    <text evidence="20">The sequence shown here is derived from an EMBL/GenBank/DDBJ whole genome shotgun (WGS) entry which is preliminary data.</text>
</comment>
<dbReference type="EMBL" id="AEXN01000011">
    <property type="protein sequence ID" value="EGC84378.1"/>
    <property type="molecule type" value="Genomic_DNA"/>
</dbReference>
<keyword evidence="3" id="KW-0645">Protease</keyword>
<feature type="coiled-coil region" evidence="18">
    <location>
        <begin position="256"/>
        <end position="294"/>
    </location>
</feature>
<evidence type="ECO:0000256" key="13">
    <source>
        <dbReference type="ARBA" id="ARBA00071271"/>
    </source>
</evidence>
<comment type="cofactor">
    <cofactor evidence="2">
        <name>Zn(2+)</name>
        <dbReference type="ChEBI" id="CHEBI:29105"/>
    </cofactor>
</comment>
<evidence type="ECO:0000256" key="9">
    <source>
        <dbReference type="ARBA" id="ARBA00036421"/>
    </source>
</evidence>
<keyword evidence="8" id="KW-0170">Cobalt</keyword>
<evidence type="ECO:0000256" key="7">
    <source>
        <dbReference type="ARBA" id="ARBA00023049"/>
    </source>
</evidence>
<protein>
    <recommendedName>
        <fullName evidence="13">Cytosol non-specific dipeptidase</fullName>
        <ecNumber evidence="10">3.4.13.18</ecNumber>
    </recommendedName>
    <alternativeName>
        <fullName evidence="16">Aminoacyl-histidine dipeptidase</fullName>
    </alternativeName>
    <alternativeName>
        <fullName evidence="15">Beta-alanyl-histidine dipeptidase</fullName>
    </alternativeName>
    <alternativeName>
        <fullName evidence="14">Carnosinase</fullName>
    </alternativeName>
    <alternativeName>
        <fullName evidence="11">Peptidase D</fullName>
    </alternativeName>
    <alternativeName>
        <fullName evidence="17">Xaa-His dipeptidase</fullName>
    </alternativeName>
</protein>
<dbReference type="GO" id="GO:0006508">
    <property type="term" value="P:proteolysis"/>
    <property type="evidence" value="ECO:0007669"/>
    <property type="project" value="UniProtKB-KW"/>
</dbReference>
<dbReference type="FunFam" id="3.40.630.10:FF:000015">
    <property type="entry name" value="Aminoacyl-histidine dipeptidase PepD"/>
    <property type="match status" value="1"/>
</dbReference>
<gene>
    <name evidence="20" type="primary">pepD</name>
    <name evidence="20" type="ORF">HMPREF9246_0559</name>
</gene>
<dbReference type="InterPro" id="IPR036264">
    <property type="entry name" value="Bact_exopeptidase_dim_dom"/>
</dbReference>
<dbReference type="InterPro" id="IPR011650">
    <property type="entry name" value="Peptidase_M20_dimer"/>
</dbReference>
<evidence type="ECO:0000256" key="2">
    <source>
        <dbReference type="ARBA" id="ARBA00001947"/>
    </source>
</evidence>
<dbReference type="AlphaFoldDB" id="F0GZ79"/>
<keyword evidence="7" id="KW-0482">Metalloprotease</keyword>
<dbReference type="OrthoDB" id="9773892at2"/>
<reference evidence="20 21" key="1">
    <citation type="submission" date="2011-01" db="EMBL/GenBank/DDBJ databases">
        <authorList>
            <person name="Durkin A.S."/>
            <person name="Madupu R."/>
            <person name="Torralba M."/>
            <person name="Gillis M."/>
            <person name="Methe B."/>
            <person name="Sutton G."/>
            <person name="Nelson K.E."/>
        </authorList>
    </citation>
    <scope>NUCLEOTIDE SEQUENCE [LARGE SCALE GENOMIC DNA]</scope>
    <source>
        <strain evidence="20 21">ACS-025-V-Sch4</strain>
    </source>
</reference>
<evidence type="ECO:0000256" key="16">
    <source>
        <dbReference type="ARBA" id="ARBA00077688"/>
    </source>
</evidence>
<dbReference type="PIRSF" id="PIRSF016599">
    <property type="entry name" value="Xaa-His_dipept"/>
    <property type="match status" value="1"/>
</dbReference>
<keyword evidence="6" id="KW-0862">Zinc</keyword>
<proteinExistence type="inferred from homology"/>
<dbReference type="PRINTS" id="PR00934">
    <property type="entry name" value="XHISDIPTASE"/>
</dbReference>
<comment type="cofactor">
    <cofactor evidence="1">
        <name>Co(2+)</name>
        <dbReference type="ChEBI" id="CHEBI:48828"/>
    </cofactor>
</comment>
<evidence type="ECO:0000256" key="10">
    <source>
        <dbReference type="ARBA" id="ARBA00038976"/>
    </source>
</evidence>
<accession>F0GZ79</accession>
<dbReference type="FunFam" id="3.40.630.10:FF:000018">
    <property type="entry name" value="Aminoacyl-histidine dipeptidase PepD"/>
    <property type="match status" value="1"/>
</dbReference>
<dbReference type="SUPFAM" id="SSF53187">
    <property type="entry name" value="Zn-dependent exopeptidases"/>
    <property type="match status" value="1"/>
</dbReference>
<dbReference type="GO" id="GO:0005829">
    <property type="term" value="C:cytosol"/>
    <property type="evidence" value="ECO:0007669"/>
    <property type="project" value="TreeGrafter"/>
</dbReference>
<evidence type="ECO:0000256" key="3">
    <source>
        <dbReference type="ARBA" id="ARBA00022670"/>
    </source>
</evidence>
<dbReference type="PANTHER" id="PTHR43501:SF1">
    <property type="entry name" value="CYTOSOL NON-SPECIFIC DIPEPTIDASE"/>
    <property type="match status" value="1"/>
</dbReference>
<dbReference type="SUPFAM" id="SSF55031">
    <property type="entry name" value="Bacterial exopeptidase dimerisation domain"/>
    <property type="match status" value="1"/>
</dbReference>
<dbReference type="PANTHER" id="PTHR43501">
    <property type="entry name" value="CYTOSOL NON-SPECIFIC DIPEPTIDASE"/>
    <property type="match status" value="1"/>
</dbReference>
<evidence type="ECO:0000256" key="8">
    <source>
        <dbReference type="ARBA" id="ARBA00023285"/>
    </source>
</evidence>
<name>F0GZ79_9FIRM</name>
<evidence type="ECO:0000313" key="21">
    <source>
        <dbReference type="Proteomes" id="UP000005277"/>
    </source>
</evidence>
<evidence type="ECO:0000256" key="11">
    <source>
        <dbReference type="ARBA" id="ARBA00044252"/>
    </source>
</evidence>
<dbReference type="EC" id="3.4.13.18" evidence="10"/>
<evidence type="ECO:0000256" key="12">
    <source>
        <dbReference type="ARBA" id="ARBA00061423"/>
    </source>
</evidence>
<dbReference type="InterPro" id="IPR001160">
    <property type="entry name" value="Peptidase_M20C"/>
</dbReference>
<dbReference type="Gene3D" id="3.40.630.10">
    <property type="entry name" value="Zn peptidases"/>
    <property type="match status" value="2"/>
</dbReference>
<keyword evidence="18" id="KW-0175">Coiled coil</keyword>
<dbReference type="Proteomes" id="UP000005277">
    <property type="component" value="Unassembled WGS sequence"/>
</dbReference>
<dbReference type="GO" id="GO:0070573">
    <property type="term" value="F:metallodipeptidase activity"/>
    <property type="evidence" value="ECO:0007669"/>
    <property type="project" value="TreeGrafter"/>
</dbReference>
<evidence type="ECO:0000256" key="18">
    <source>
        <dbReference type="SAM" id="Coils"/>
    </source>
</evidence>
<evidence type="ECO:0000256" key="1">
    <source>
        <dbReference type="ARBA" id="ARBA00001941"/>
    </source>
</evidence>
<comment type="similarity">
    <text evidence="12">Belongs to the peptidase M20C family.</text>
</comment>
<evidence type="ECO:0000256" key="5">
    <source>
        <dbReference type="ARBA" id="ARBA00022801"/>
    </source>
</evidence>
<keyword evidence="4" id="KW-0479">Metal-binding</keyword>
<organism evidence="20 21">
    <name type="scientific">Anaerococcus hydrogenalis ACS-025-V-Sch4</name>
    <dbReference type="NCBI Taxonomy" id="879306"/>
    <lineage>
        <taxon>Bacteria</taxon>
        <taxon>Bacillati</taxon>
        <taxon>Bacillota</taxon>
        <taxon>Tissierellia</taxon>
        <taxon>Tissierellales</taxon>
        <taxon>Peptoniphilaceae</taxon>
        <taxon>Anaerococcus</taxon>
    </lineage>
</organism>
<dbReference type="Pfam" id="PF07687">
    <property type="entry name" value="M20_dimer"/>
    <property type="match status" value="1"/>
</dbReference>
<feature type="domain" description="Peptidase M20 dimerisation" evidence="19">
    <location>
        <begin position="203"/>
        <end position="260"/>
    </location>
</feature>
<dbReference type="RefSeq" id="WP_004816476.1">
    <property type="nucleotide sequence ID" value="NZ_AEXN01000011.1"/>
</dbReference>
<evidence type="ECO:0000256" key="4">
    <source>
        <dbReference type="ARBA" id="ARBA00022723"/>
    </source>
</evidence>
<sequence>MEKLQEQRVFYYFSKLMEIPRPSGHEKEVSDFLIETGKKLNLETYQDENLNVVLKRKASKGYENAPKVIIQGHMDMVASKTEDSKHDFLKDPIIPVIDRKYLTAKDTTLGADNGIAVAMGLALLEDKNYEGPQLELLVTTEEETSMAGAINLADDVLEGDYLLNLDSEEEGILTVGSAGGLTFFVEEKIELEQERDGYEMKVSGLLGGHSGMDINDNRGNAIKVVSFILENLKSDLSLGEFNSGTLDNVIPSLASFKIYGSNIDELEKAKEKALDEFKNLKGDLKIEINEASGKSYSKDLSDKIINMIEKTPSGINTMMDDNTTVESSDNLAFVKEEDGLIKSEISLRSSDNDVLDKLKNKIKTILENLGINFKIDSLYPGWEYKEDSKLRPLAQKVYKKLEGKEFETIVIHAGLECGALYEKYPNLDLISIGPNIKGAHSPKENVEIESVQRVYEYVKELLKEIK</sequence>
<comment type="catalytic activity">
    <reaction evidence="9">
        <text>Hydrolysis of dipeptides, preferentially hydrophobic dipeptides including prolyl amino acids.</text>
        <dbReference type="EC" id="3.4.13.18"/>
    </reaction>
</comment>
<evidence type="ECO:0000259" key="19">
    <source>
        <dbReference type="Pfam" id="PF07687"/>
    </source>
</evidence>
<dbReference type="Pfam" id="PF01546">
    <property type="entry name" value="Peptidase_M20"/>
    <property type="match status" value="1"/>
</dbReference>
<keyword evidence="20" id="KW-0224">Dipeptidase</keyword>